<dbReference type="SMART" id="SM00530">
    <property type="entry name" value="HTH_XRE"/>
    <property type="match status" value="1"/>
</dbReference>
<dbReference type="EMBL" id="CABFVH010000048">
    <property type="protein sequence ID" value="VUF15171.1"/>
    <property type="molecule type" value="Genomic_DNA"/>
</dbReference>
<evidence type="ECO:0000259" key="1">
    <source>
        <dbReference type="PROSITE" id="PS50943"/>
    </source>
</evidence>
<reference evidence="3 4" key="1">
    <citation type="submission" date="2019-06" db="EMBL/GenBank/DDBJ databases">
        <authorList>
            <person name="Rodrigo-Torres L."/>
            <person name="Arahal R. D."/>
            <person name="Lucena T."/>
        </authorList>
    </citation>
    <scope>NUCLEOTIDE SEQUENCE [LARGE SCALE GENOMIC DNA]</scope>
    <source>
        <strain evidence="3 4">SW08-7</strain>
    </source>
</reference>
<organism evidence="3 4">
    <name type="scientific">Methylobacterium dankookense</name>
    <dbReference type="NCBI Taxonomy" id="560405"/>
    <lineage>
        <taxon>Bacteria</taxon>
        <taxon>Pseudomonadati</taxon>
        <taxon>Pseudomonadota</taxon>
        <taxon>Alphaproteobacteria</taxon>
        <taxon>Hyphomicrobiales</taxon>
        <taxon>Methylobacteriaceae</taxon>
        <taxon>Methylobacterium</taxon>
    </lineage>
</organism>
<reference evidence="2" key="2">
    <citation type="journal article" date="2021" name="Front. Microbiol.">
        <title>Comprehensive Comparative Genomics and Phenotyping of Methylobacterium Species.</title>
        <authorList>
            <person name="Alessa O."/>
            <person name="Ogura Y."/>
            <person name="Fujitani Y."/>
            <person name="Takami H."/>
            <person name="Hayashi T."/>
            <person name="Sahin N."/>
            <person name="Tani A."/>
        </authorList>
    </citation>
    <scope>NUCLEOTIDE SEQUENCE</scope>
    <source>
        <strain evidence="2">DSM 22415</strain>
    </source>
</reference>
<dbReference type="PROSITE" id="PS50943">
    <property type="entry name" value="HTH_CROC1"/>
    <property type="match status" value="1"/>
</dbReference>
<dbReference type="Proteomes" id="UP000401717">
    <property type="component" value="Unassembled WGS sequence"/>
</dbReference>
<dbReference type="Gene3D" id="1.10.260.40">
    <property type="entry name" value="lambda repressor-like DNA-binding domains"/>
    <property type="match status" value="1"/>
</dbReference>
<dbReference type="InterPro" id="IPR010982">
    <property type="entry name" value="Lambda_DNA-bd_dom_sf"/>
</dbReference>
<evidence type="ECO:0000313" key="2">
    <source>
        <dbReference type="EMBL" id="GJD58700.1"/>
    </source>
</evidence>
<proteinExistence type="predicted"/>
<sequence>MAGLRPTEADAVMGRRILEARLDAKMTQRVLGAAISVSAAQLQKYEKGVNRLSATSLPLIAEATGKPIIWFFSEPEPF</sequence>
<gene>
    <name evidence="2" type="ORF">IFDJLNFL_4623</name>
    <name evidence="3" type="ORF">MTDSW087_04906</name>
</gene>
<feature type="domain" description="HTH cro/C1-type" evidence="1">
    <location>
        <begin position="17"/>
        <end position="71"/>
    </location>
</feature>
<dbReference type="Proteomes" id="UP001055303">
    <property type="component" value="Unassembled WGS sequence"/>
</dbReference>
<dbReference type="InterPro" id="IPR001387">
    <property type="entry name" value="Cro/C1-type_HTH"/>
</dbReference>
<name>A0A564G6K2_9HYPH</name>
<dbReference type="OrthoDB" id="9797172at2"/>
<keyword evidence="5" id="KW-1185">Reference proteome</keyword>
<reference evidence="2" key="3">
    <citation type="submission" date="2021-08" db="EMBL/GenBank/DDBJ databases">
        <authorList>
            <person name="Tani A."/>
            <person name="Ola A."/>
            <person name="Ogura Y."/>
            <person name="Katsura K."/>
            <person name="Hayashi T."/>
        </authorList>
    </citation>
    <scope>NUCLEOTIDE SEQUENCE</scope>
    <source>
        <strain evidence="2">DSM 22415</strain>
    </source>
</reference>
<protein>
    <recommendedName>
        <fullName evidence="1">HTH cro/C1-type domain-containing protein</fullName>
    </recommendedName>
</protein>
<dbReference type="GO" id="GO:0003677">
    <property type="term" value="F:DNA binding"/>
    <property type="evidence" value="ECO:0007669"/>
    <property type="project" value="InterPro"/>
</dbReference>
<evidence type="ECO:0000313" key="5">
    <source>
        <dbReference type="Proteomes" id="UP001055303"/>
    </source>
</evidence>
<dbReference type="RefSeq" id="WP_144767529.1">
    <property type="nucleotide sequence ID" value="NZ_BPQI01000164.1"/>
</dbReference>
<dbReference type="CDD" id="cd00093">
    <property type="entry name" value="HTH_XRE"/>
    <property type="match status" value="1"/>
</dbReference>
<accession>A0A564G6K2</accession>
<dbReference type="SUPFAM" id="SSF47413">
    <property type="entry name" value="lambda repressor-like DNA-binding domains"/>
    <property type="match status" value="1"/>
</dbReference>
<dbReference type="AlphaFoldDB" id="A0A564G6K2"/>
<evidence type="ECO:0000313" key="3">
    <source>
        <dbReference type="EMBL" id="VUF15171.1"/>
    </source>
</evidence>
<dbReference type="Pfam" id="PF01381">
    <property type="entry name" value="HTH_3"/>
    <property type="match status" value="1"/>
</dbReference>
<evidence type="ECO:0000313" key="4">
    <source>
        <dbReference type="Proteomes" id="UP000401717"/>
    </source>
</evidence>
<dbReference type="EMBL" id="BPQI01000164">
    <property type="protein sequence ID" value="GJD58700.1"/>
    <property type="molecule type" value="Genomic_DNA"/>
</dbReference>